<reference evidence="1" key="2">
    <citation type="submission" date="2022-01" db="EMBL/GenBank/DDBJ databases">
        <authorList>
            <person name="Yamashiro T."/>
            <person name="Shiraishi A."/>
            <person name="Satake H."/>
            <person name="Nakayama K."/>
        </authorList>
    </citation>
    <scope>NUCLEOTIDE SEQUENCE</scope>
</reference>
<comment type="caution">
    <text evidence="1">The sequence shown here is derived from an EMBL/GenBank/DDBJ whole genome shotgun (WGS) entry which is preliminary data.</text>
</comment>
<sequence length="162" mass="17779">MRNIVVMATLLAENLLSYQRIWFTNESKIIKINEMKACLGCKKGRADFILNNVIDQKTLANLLGTNELSLAAATVTILETSTLPKAAKLNSVPAISTTKMPEMSTPPKIVEVKNVPRIMKTTDATVSSAKRSYSEHLVKDSCGLKVKVPKQESSTTKQIESL</sequence>
<proteinExistence type="predicted"/>
<organism evidence="1 2">
    <name type="scientific">Tanacetum coccineum</name>
    <dbReference type="NCBI Taxonomy" id="301880"/>
    <lineage>
        <taxon>Eukaryota</taxon>
        <taxon>Viridiplantae</taxon>
        <taxon>Streptophyta</taxon>
        <taxon>Embryophyta</taxon>
        <taxon>Tracheophyta</taxon>
        <taxon>Spermatophyta</taxon>
        <taxon>Magnoliopsida</taxon>
        <taxon>eudicotyledons</taxon>
        <taxon>Gunneridae</taxon>
        <taxon>Pentapetalae</taxon>
        <taxon>asterids</taxon>
        <taxon>campanulids</taxon>
        <taxon>Asterales</taxon>
        <taxon>Asteraceae</taxon>
        <taxon>Asteroideae</taxon>
        <taxon>Anthemideae</taxon>
        <taxon>Anthemidinae</taxon>
        <taxon>Tanacetum</taxon>
    </lineage>
</organism>
<accession>A0ABQ5C0G6</accession>
<dbReference type="EMBL" id="BQNB010013763">
    <property type="protein sequence ID" value="GJT19984.1"/>
    <property type="molecule type" value="Genomic_DNA"/>
</dbReference>
<name>A0ABQ5C0G6_9ASTR</name>
<protein>
    <submittedName>
        <fullName evidence="1">Uncharacterized protein</fullName>
    </submittedName>
</protein>
<evidence type="ECO:0000313" key="1">
    <source>
        <dbReference type="EMBL" id="GJT19984.1"/>
    </source>
</evidence>
<reference evidence="1" key="1">
    <citation type="journal article" date="2022" name="Int. J. Mol. Sci.">
        <title>Draft Genome of Tanacetum Coccineum: Genomic Comparison of Closely Related Tanacetum-Family Plants.</title>
        <authorList>
            <person name="Yamashiro T."/>
            <person name="Shiraishi A."/>
            <person name="Nakayama K."/>
            <person name="Satake H."/>
        </authorList>
    </citation>
    <scope>NUCLEOTIDE SEQUENCE</scope>
</reference>
<keyword evidence="2" id="KW-1185">Reference proteome</keyword>
<dbReference type="Proteomes" id="UP001151760">
    <property type="component" value="Unassembled WGS sequence"/>
</dbReference>
<gene>
    <name evidence="1" type="ORF">Tco_0878690</name>
</gene>
<evidence type="ECO:0000313" key="2">
    <source>
        <dbReference type="Proteomes" id="UP001151760"/>
    </source>
</evidence>